<sequence>MTSDPVRLGVVGLGRAFALTAPAFAAHPGVRLVAAAAPRAESRRAFETAFSGRTFESVEALCADSDVEAVYVTTPHGMHRDHAIAAARAGKHVLLEKPIAVELDDAEAIVAACESAGVRLIVGPSHSFDAPVEQAAKLIRSGELGRVRMVQALNCTDFLYRPRRPEELRTELGGGVIFSQGVHQVDIVRLLCGGLATSVFARTGAWDPERPTEGAYAALIDFAGGVFASLTYSGYGRFDSDGWQGGVDELGRDKDPGLYGAARRALGAADDETALKAARSFTSMAETPAASHHEHFGPIIAFCEKGDIHLTPDGIEIFGDERRETRPAPFRTARAEVADALVAAVRGGASPLQTGRWGLASLEVCHAMLESAESGRPAALRRQIGVPS</sequence>
<dbReference type="PANTHER" id="PTHR43377:SF1">
    <property type="entry name" value="BILIVERDIN REDUCTASE A"/>
    <property type="match status" value="1"/>
</dbReference>
<evidence type="ECO:0000259" key="2">
    <source>
        <dbReference type="Pfam" id="PF22725"/>
    </source>
</evidence>
<reference evidence="3 4" key="1">
    <citation type="submission" date="2020-02" db="EMBL/GenBank/DDBJ databases">
        <title>complete genome sequence of Rhodobacteraceae bacterium.</title>
        <authorList>
            <person name="Park J."/>
            <person name="Kim Y.-S."/>
            <person name="Kim K.-H."/>
        </authorList>
    </citation>
    <scope>NUCLEOTIDE SEQUENCE [LARGE SCALE GENOMIC DNA]</scope>
    <source>
        <strain evidence="3 4">RR4-56</strain>
    </source>
</reference>
<evidence type="ECO:0000259" key="1">
    <source>
        <dbReference type="Pfam" id="PF01408"/>
    </source>
</evidence>
<proteinExistence type="predicted"/>
<evidence type="ECO:0000313" key="4">
    <source>
        <dbReference type="Proteomes" id="UP000503336"/>
    </source>
</evidence>
<evidence type="ECO:0000313" key="3">
    <source>
        <dbReference type="EMBL" id="QIE56918.1"/>
    </source>
</evidence>
<dbReference type="EMBL" id="CP049056">
    <property type="protein sequence ID" value="QIE56918.1"/>
    <property type="molecule type" value="Genomic_DNA"/>
</dbReference>
<dbReference type="Pfam" id="PF01408">
    <property type="entry name" value="GFO_IDH_MocA"/>
    <property type="match status" value="1"/>
</dbReference>
<dbReference type="KEGG" id="hdh:G5B40_16615"/>
<dbReference type="SUPFAM" id="SSF55347">
    <property type="entry name" value="Glyceraldehyde-3-phosphate dehydrogenase-like, C-terminal domain"/>
    <property type="match status" value="1"/>
</dbReference>
<dbReference type="InterPro" id="IPR055170">
    <property type="entry name" value="GFO_IDH_MocA-like_dom"/>
</dbReference>
<dbReference type="Proteomes" id="UP000503336">
    <property type="component" value="Chromosome"/>
</dbReference>
<gene>
    <name evidence="3" type="ORF">G5B40_16615</name>
</gene>
<accession>A0A7L5C1B5</accession>
<keyword evidence="4" id="KW-1185">Reference proteome</keyword>
<dbReference type="InterPro" id="IPR000683">
    <property type="entry name" value="Gfo/Idh/MocA-like_OxRdtase_N"/>
</dbReference>
<dbReference type="GO" id="GO:0000166">
    <property type="term" value="F:nucleotide binding"/>
    <property type="evidence" value="ECO:0007669"/>
    <property type="project" value="InterPro"/>
</dbReference>
<dbReference type="InterPro" id="IPR051450">
    <property type="entry name" value="Gfo/Idh/MocA_Oxidoreductases"/>
</dbReference>
<dbReference type="AlphaFoldDB" id="A0A7L5C1B5"/>
<name>A0A7L5C1B5_9RHOB</name>
<feature type="domain" description="Gfo/Idh/MocA-like oxidoreductase N-terminal" evidence="1">
    <location>
        <begin position="7"/>
        <end position="123"/>
    </location>
</feature>
<dbReference type="InterPro" id="IPR036291">
    <property type="entry name" value="NAD(P)-bd_dom_sf"/>
</dbReference>
<dbReference type="Pfam" id="PF22725">
    <property type="entry name" value="GFO_IDH_MocA_C3"/>
    <property type="match status" value="1"/>
</dbReference>
<dbReference type="Gene3D" id="3.30.360.10">
    <property type="entry name" value="Dihydrodipicolinate Reductase, domain 2"/>
    <property type="match status" value="1"/>
</dbReference>
<organism evidence="3 4">
    <name type="scientific">Pikeienuella piscinae</name>
    <dbReference type="NCBI Taxonomy" id="2748098"/>
    <lineage>
        <taxon>Bacteria</taxon>
        <taxon>Pseudomonadati</taxon>
        <taxon>Pseudomonadota</taxon>
        <taxon>Alphaproteobacteria</taxon>
        <taxon>Rhodobacterales</taxon>
        <taxon>Paracoccaceae</taxon>
        <taxon>Pikeienuella</taxon>
    </lineage>
</organism>
<dbReference type="RefSeq" id="WP_165100886.1">
    <property type="nucleotide sequence ID" value="NZ_CP049056.1"/>
</dbReference>
<dbReference type="PANTHER" id="PTHR43377">
    <property type="entry name" value="BILIVERDIN REDUCTASE A"/>
    <property type="match status" value="1"/>
</dbReference>
<dbReference type="Gene3D" id="3.40.50.720">
    <property type="entry name" value="NAD(P)-binding Rossmann-like Domain"/>
    <property type="match status" value="1"/>
</dbReference>
<protein>
    <submittedName>
        <fullName evidence="3">Gfo/Idh/MocA family oxidoreductase</fullName>
    </submittedName>
</protein>
<dbReference type="SUPFAM" id="SSF51735">
    <property type="entry name" value="NAD(P)-binding Rossmann-fold domains"/>
    <property type="match status" value="1"/>
</dbReference>
<feature type="domain" description="GFO/IDH/MocA-like oxidoreductase" evidence="2">
    <location>
        <begin position="133"/>
        <end position="235"/>
    </location>
</feature>